<gene>
    <name evidence="1" type="ORF">LCGC14_0889050</name>
</gene>
<organism evidence="1">
    <name type="scientific">marine sediment metagenome</name>
    <dbReference type="NCBI Taxonomy" id="412755"/>
    <lineage>
        <taxon>unclassified sequences</taxon>
        <taxon>metagenomes</taxon>
        <taxon>ecological metagenomes</taxon>
    </lineage>
</organism>
<comment type="caution">
    <text evidence="1">The sequence shown here is derived from an EMBL/GenBank/DDBJ whole genome shotgun (WGS) entry which is preliminary data.</text>
</comment>
<dbReference type="AlphaFoldDB" id="A0A0F9S6T8"/>
<protein>
    <submittedName>
        <fullName evidence="1">Uncharacterized protein</fullName>
    </submittedName>
</protein>
<accession>A0A0F9S6T8</accession>
<dbReference type="EMBL" id="LAZR01002836">
    <property type="protein sequence ID" value="KKN25023.1"/>
    <property type="molecule type" value="Genomic_DNA"/>
</dbReference>
<proteinExistence type="predicted"/>
<reference evidence="1" key="1">
    <citation type="journal article" date="2015" name="Nature">
        <title>Complex archaea that bridge the gap between prokaryotes and eukaryotes.</title>
        <authorList>
            <person name="Spang A."/>
            <person name="Saw J.H."/>
            <person name="Jorgensen S.L."/>
            <person name="Zaremba-Niedzwiedzka K."/>
            <person name="Martijn J."/>
            <person name="Lind A.E."/>
            <person name="van Eijk R."/>
            <person name="Schleper C."/>
            <person name="Guy L."/>
            <person name="Ettema T.J."/>
        </authorList>
    </citation>
    <scope>NUCLEOTIDE SEQUENCE</scope>
</reference>
<evidence type="ECO:0000313" key="1">
    <source>
        <dbReference type="EMBL" id="KKN25023.1"/>
    </source>
</evidence>
<name>A0A0F9S6T8_9ZZZZ</name>
<sequence>MLLAQLLAQLREMSDEEFDTYALPIHERARAREARVARAEEQVAQPTSQCCPHCFIRIGHGGPG</sequence>